<name>A0AA39W4K4_9PEZI</name>
<dbReference type="EMBL" id="JAULSU010000007">
    <property type="protein sequence ID" value="KAK0611874.1"/>
    <property type="molecule type" value="Genomic_DNA"/>
</dbReference>
<protein>
    <submittedName>
        <fullName evidence="1">Uncharacterized protein</fullName>
    </submittedName>
</protein>
<gene>
    <name evidence="1" type="ORF">B0T14DRAFT_531189</name>
</gene>
<dbReference type="AlphaFoldDB" id="A0AA39W4K4"/>
<organism evidence="1 2">
    <name type="scientific">Immersiella caudata</name>
    <dbReference type="NCBI Taxonomy" id="314043"/>
    <lineage>
        <taxon>Eukaryota</taxon>
        <taxon>Fungi</taxon>
        <taxon>Dikarya</taxon>
        <taxon>Ascomycota</taxon>
        <taxon>Pezizomycotina</taxon>
        <taxon>Sordariomycetes</taxon>
        <taxon>Sordariomycetidae</taxon>
        <taxon>Sordariales</taxon>
        <taxon>Lasiosphaeriaceae</taxon>
        <taxon>Immersiella</taxon>
    </lineage>
</organism>
<comment type="caution">
    <text evidence="1">The sequence shown here is derived from an EMBL/GenBank/DDBJ whole genome shotgun (WGS) entry which is preliminary data.</text>
</comment>
<keyword evidence="2" id="KW-1185">Reference proteome</keyword>
<reference evidence="1" key="1">
    <citation type="submission" date="2023-06" db="EMBL/GenBank/DDBJ databases">
        <title>Genome-scale phylogeny and comparative genomics of the fungal order Sordariales.</title>
        <authorList>
            <consortium name="Lawrence Berkeley National Laboratory"/>
            <person name="Hensen N."/>
            <person name="Bonometti L."/>
            <person name="Westerberg I."/>
            <person name="Brannstrom I.O."/>
            <person name="Guillou S."/>
            <person name="Cros-Aarteil S."/>
            <person name="Calhoun S."/>
            <person name="Haridas S."/>
            <person name="Kuo A."/>
            <person name="Mondo S."/>
            <person name="Pangilinan J."/>
            <person name="Riley R."/>
            <person name="Labutti K."/>
            <person name="Andreopoulos B."/>
            <person name="Lipzen A."/>
            <person name="Chen C."/>
            <person name="Yanf M."/>
            <person name="Daum C."/>
            <person name="Ng V."/>
            <person name="Clum A."/>
            <person name="Steindorff A."/>
            <person name="Ohm R."/>
            <person name="Martin F."/>
            <person name="Silar P."/>
            <person name="Natvig D."/>
            <person name="Lalanne C."/>
            <person name="Gautier V."/>
            <person name="Ament-Velasquez S.L."/>
            <person name="Kruys A."/>
            <person name="Hutchinson M.I."/>
            <person name="Powell A.J."/>
            <person name="Barry K."/>
            <person name="Miller A.N."/>
            <person name="Grigoriev I.V."/>
            <person name="Debuchy R."/>
            <person name="Gladieux P."/>
            <person name="Thoren M.H."/>
            <person name="Johannesson H."/>
        </authorList>
    </citation>
    <scope>NUCLEOTIDE SEQUENCE</scope>
    <source>
        <strain evidence="1">CBS 606.72</strain>
    </source>
</reference>
<evidence type="ECO:0000313" key="1">
    <source>
        <dbReference type="EMBL" id="KAK0611874.1"/>
    </source>
</evidence>
<sequence length="115" mass="12610">MDKVPSLGQDHAPRHVTPAVLCWNDSERAESRWRQSAIACKVSQLTLPCDCRARSGVSIPAFTKGAGVRCTSWPFGPVAWAFAFSGSRRADRGEPSRPRECGIDSNTQRRVLLVA</sequence>
<dbReference type="Proteomes" id="UP001175000">
    <property type="component" value="Unassembled WGS sequence"/>
</dbReference>
<accession>A0AA39W4K4</accession>
<proteinExistence type="predicted"/>
<evidence type="ECO:0000313" key="2">
    <source>
        <dbReference type="Proteomes" id="UP001175000"/>
    </source>
</evidence>